<dbReference type="EMBL" id="CVVU01000245">
    <property type="protein sequence ID" value="CRP83115.1"/>
    <property type="molecule type" value="Genomic_DNA"/>
</dbReference>
<dbReference type="Proteomes" id="UP000045039">
    <property type="component" value="Unassembled WGS sequence"/>
</dbReference>
<evidence type="ECO:0000313" key="1">
    <source>
        <dbReference type="EMBL" id="CRP83115.1"/>
    </source>
</evidence>
<evidence type="ECO:0000313" key="2">
    <source>
        <dbReference type="Proteomes" id="UP000045039"/>
    </source>
</evidence>
<sequence length="82" mass="9205">MTINDTLLIDEVSADVPVLDASNTGHPGVVHSPNYDHAQWERVQRVLSQSDGRDEHHKSGQANAYSTTLCADFRHIHSKRDR</sequence>
<protein>
    <submittedName>
        <fullName evidence="1">Uncharacterized protein</fullName>
    </submittedName>
</protein>
<organism evidence="1 2">
    <name type="scientific">Pseudomonas aeruginosa</name>
    <dbReference type="NCBI Taxonomy" id="287"/>
    <lineage>
        <taxon>Bacteria</taxon>
        <taxon>Pseudomonadati</taxon>
        <taxon>Pseudomonadota</taxon>
        <taxon>Gammaproteobacteria</taxon>
        <taxon>Pseudomonadales</taxon>
        <taxon>Pseudomonadaceae</taxon>
        <taxon>Pseudomonas</taxon>
    </lineage>
</organism>
<name>A0A9P1RA31_PSEAI</name>
<gene>
    <name evidence="1" type="ORF">PAERUG_P19_London_7_VIM_2_05_10_05713</name>
</gene>
<reference evidence="2" key="1">
    <citation type="submission" date="2015-06" db="EMBL/GenBank/DDBJ databases">
        <authorList>
            <person name="Radhakrishnan Rajesh"/>
            <person name="Underwood Anthony"/>
            <person name="Al-Shahib Ali"/>
        </authorList>
    </citation>
    <scope>NUCLEOTIDE SEQUENCE [LARGE SCALE GENOMIC DNA]</scope>
    <source>
        <strain evidence="2">P19_London_7_VIM_2_05_10</strain>
    </source>
</reference>
<proteinExistence type="predicted"/>
<comment type="caution">
    <text evidence="1">The sequence shown here is derived from an EMBL/GenBank/DDBJ whole genome shotgun (WGS) entry which is preliminary data.</text>
</comment>
<dbReference type="AlphaFoldDB" id="A0A9P1RA31"/>
<accession>A0A9P1RA31</accession>